<accession>A0ACC3D233</accession>
<feature type="non-terminal residue" evidence="1">
    <location>
        <position position="277"/>
    </location>
</feature>
<sequence>MSIPFMVSLLLLIRYTASIHFPSHNYNNSSRNYTSPFLPSTPRIPLRILPIGDSLTLGYLSPDLTGYRKAFYDLASVRGDIDMIGSVSSGSDSMTDPFHEGHNAATIDQISGFADVALAARPNVVLLMAGTNNMFDDEAAGAAAGRLAELVEKILARCPDAALLLASIIPSAGQNRQRRNDAFNAQVTRLVSKRRADGKHILLVRMDETVSRDQLLDGIHPIAEGYRNMAYHWLQALDLVEQSGWLMTPAAVDGDLGVAVKVDAGMIGSVTSAAKTT</sequence>
<reference evidence="1" key="1">
    <citation type="submission" date="2024-09" db="EMBL/GenBank/DDBJ databases">
        <title>Black Yeasts Isolated from many extreme environments.</title>
        <authorList>
            <person name="Coleine C."/>
            <person name="Stajich J.E."/>
            <person name="Selbmann L."/>
        </authorList>
    </citation>
    <scope>NUCLEOTIDE SEQUENCE</scope>
    <source>
        <strain evidence="1">CCFEE 5737</strain>
    </source>
</reference>
<dbReference type="EMBL" id="JAWDJW010008357">
    <property type="protein sequence ID" value="KAK3060702.1"/>
    <property type="molecule type" value="Genomic_DNA"/>
</dbReference>
<dbReference type="Proteomes" id="UP001186974">
    <property type="component" value="Unassembled WGS sequence"/>
</dbReference>
<keyword evidence="2" id="KW-1185">Reference proteome</keyword>
<evidence type="ECO:0000313" key="1">
    <source>
        <dbReference type="EMBL" id="KAK3060702.1"/>
    </source>
</evidence>
<evidence type="ECO:0000313" key="2">
    <source>
        <dbReference type="Proteomes" id="UP001186974"/>
    </source>
</evidence>
<organism evidence="1 2">
    <name type="scientific">Coniosporium uncinatum</name>
    <dbReference type="NCBI Taxonomy" id="93489"/>
    <lineage>
        <taxon>Eukaryota</taxon>
        <taxon>Fungi</taxon>
        <taxon>Dikarya</taxon>
        <taxon>Ascomycota</taxon>
        <taxon>Pezizomycotina</taxon>
        <taxon>Dothideomycetes</taxon>
        <taxon>Dothideomycetes incertae sedis</taxon>
        <taxon>Coniosporium</taxon>
    </lineage>
</organism>
<protein>
    <submittedName>
        <fullName evidence="1">Uncharacterized protein</fullName>
    </submittedName>
</protein>
<name>A0ACC3D233_9PEZI</name>
<gene>
    <name evidence="1" type="ORF">LTS18_007948</name>
</gene>
<comment type="caution">
    <text evidence="1">The sequence shown here is derived from an EMBL/GenBank/DDBJ whole genome shotgun (WGS) entry which is preliminary data.</text>
</comment>
<proteinExistence type="predicted"/>